<comment type="caution">
    <text evidence="1">The sequence shown here is derived from an EMBL/GenBank/DDBJ whole genome shotgun (WGS) entry which is preliminary data.</text>
</comment>
<proteinExistence type="predicted"/>
<evidence type="ECO:0000313" key="2">
    <source>
        <dbReference type="Proteomes" id="UP001501321"/>
    </source>
</evidence>
<keyword evidence="2" id="KW-1185">Reference proteome</keyword>
<dbReference type="EMBL" id="BAABFC010000001">
    <property type="protein sequence ID" value="GAA4493206.1"/>
    <property type="molecule type" value="Genomic_DNA"/>
</dbReference>
<dbReference type="Proteomes" id="UP001501321">
    <property type="component" value="Unassembled WGS sequence"/>
</dbReference>
<protein>
    <recommendedName>
        <fullName evidence="3">Major tail protein</fullName>
    </recommendedName>
</protein>
<name>A0ABP8PVP1_9GAMM</name>
<gene>
    <name evidence="1" type="ORF">GCM10023095_03010</name>
</gene>
<dbReference type="RefSeq" id="WP_345009350.1">
    <property type="nucleotide sequence ID" value="NZ_BAABFC010000001.1"/>
</dbReference>
<evidence type="ECO:0008006" key="3">
    <source>
        <dbReference type="Google" id="ProtNLM"/>
    </source>
</evidence>
<accession>A0ABP8PVP1</accession>
<evidence type="ECO:0000313" key="1">
    <source>
        <dbReference type="EMBL" id="GAA4493206.1"/>
    </source>
</evidence>
<reference evidence="2" key="1">
    <citation type="journal article" date="2019" name="Int. J. Syst. Evol. Microbiol.">
        <title>The Global Catalogue of Microorganisms (GCM) 10K type strain sequencing project: providing services to taxonomists for standard genome sequencing and annotation.</title>
        <authorList>
            <consortium name="The Broad Institute Genomics Platform"/>
            <consortium name="The Broad Institute Genome Sequencing Center for Infectious Disease"/>
            <person name="Wu L."/>
            <person name="Ma J."/>
        </authorList>
    </citation>
    <scope>NUCLEOTIDE SEQUENCE [LARGE SCALE GENOMIC DNA]</scope>
    <source>
        <strain evidence="2">JCM 32226</strain>
    </source>
</reference>
<sequence>MSLFVDTGLVLAGDVYLAEITNGVRGPLIGPINLTGISITPPTTEEKNRLSNKKIDFGQNLGTVNIPKDPAKLKISWDTMTKSLLADALAGTGEEFSVAESTVTDEAITLTGAGYVTLANDGISNVVVKLASDNSVLVADTDYQVNLDMGMIIALTETAAAAVTVSYTVDAKTGYVVSGATEVLKPRYILIDGENKDTQKRVKMEVWQVQLSATGTAELMSGDYMEGELEGSMVTPAGKTAPYTYKEFN</sequence>
<organism evidence="1 2">
    <name type="scientific">Pseudaeromonas paramecii</name>
    <dbReference type="NCBI Taxonomy" id="2138166"/>
    <lineage>
        <taxon>Bacteria</taxon>
        <taxon>Pseudomonadati</taxon>
        <taxon>Pseudomonadota</taxon>
        <taxon>Gammaproteobacteria</taxon>
        <taxon>Aeromonadales</taxon>
        <taxon>Aeromonadaceae</taxon>
        <taxon>Pseudaeromonas</taxon>
    </lineage>
</organism>